<gene>
    <name evidence="1" type="ORF">B9Z19DRAFT_470762</name>
</gene>
<sequence>MVAPTTTSSELILLVYNKIIRSSTVSQIQPTSSIIPSNYREKEKGRKGEALNSILEFPPLRCSALLHVSPYLLGVQPVIPASELEERGGFFFFFFYPFYSGYRNLPRLSIPSLKAYGGAGGAFRGKRTKGGKVLGYSYYTCTSTPKELREGRDMASPNERCLWNLHRLRQQSQARPPFFPIRNVASRDK</sequence>
<evidence type="ECO:0000313" key="1">
    <source>
        <dbReference type="EMBL" id="PUU74242.1"/>
    </source>
</evidence>
<reference evidence="1 2" key="1">
    <citation type="submission" date="2017-04" db="EMBL/GenBank/DDBJ databases">
        <title>Draft genome sequence of Tuber borchii Vittad., a whitish edible truffle.</title>
        <authorList>
            <consortium name="DOE Joint Genome Institute"/>
            <person name="Murat C."/>
            <person name="Kuo A."/>
            <person name="Barry K.W."/>
            <person name="Clum A."/>
            <person name="Dockter R.B."/>
            <person name="Fauchery L."/>
            <person name="Iotti M."/>
            <person name="Kohler A."/>
            <person name="Labutti K."/>
            <person name="Lindquist E.A."/>
            <person name="Lipzen A."/>
            <person name="Ohm R.A."/>
            <person name="Wang M."/>
            <person name="Grigoriev I.V."/>
            <person name="Zambonelli A."/>
            <person name="Martin F.M."/>
        </authorList>
    </citation>
    <scope>NUCLEOTIDE SEQUENCE [LARGE SCALE GENOMIC DNA]</scope>
    <source>
        <strain evidence="1 2">Tbo3840</strain>
    </source>
</reference>
<protein>
    <submittedName>
        <fullName evidence="1">Uncharacterized protein</fullName>
    </submittedName>
</protein>
<keyword evidence="2" id="KW-1185">Reference proteome</keyword>
<dbReference type="AlphaFoldDB" id="A0A2T6ZFJ8"/>
<comment type="caution">
    <text evidence="1">The sequence shown here is derived from an EMBL/GenBank/DDBJ whole genome shotgun (WGS) entry which is preliminary data.</text>
</comment>
<organism evidence="1 2">
    <name type="scientific">Tuber borchii</name>
    <name type="common">White truffle</name>
    <dbReference type="NCBI Taxonomy" id="42251"/>
    <lineage>
        <taxon>Eukaryota</taxon>
        <taxon>Fungi</taxon>
        <taxon>Dikarya</taxon>
        <taxon>Ascomycota</taxon>
        <taxon>Pezizomycotina</taxon>
        <taxon>Pezizomycetes</taxon>
        <taxon>Pezizales</taxon>
        <taxon>Tuberaceae</taxon>
        <taxon>Tuber</taxon>
    </lineage>
</organism>
<accession>A0A2T6ZFJ8</accession>
<dbReference type="EMBL" id="NESQ01000312">
    <property type="protein sequence ID" value="PUU74242.1"/>
    <property type="molecule type" value="Genomic_DNA"/>
</dbReference>
<dbReference type="Proteomes" id="UP000244722">
    <property type="component" value="Unassembled WGS sequence"/>
</dbReference>
<name>A0A2T6ZFJ8_TUBBO</name>
<evidence type="ECO:0000313" key="2">
    <source>
        <dbReference type="Proteomes" id="UP000244722"/>
    </source>
</evidence>
<proteinExistence type="predicted"/>